<feature type="transmembrane region" description="Helical" evidence="8">
    <location>
        <begin position="63"/>
        <end position="83"/>
    </location>
</feature>
<dbReference type="AlphaFoldDB" id="A0A841AFE4"/>
<comment type="similarity">
    <text evidence="2">Belongs to the autoinducer-2 exporter (AI-2E) (TC 2.A.86) family.</text>
</comment>
<name>A0A841AFE4_9MICO</name>
<evidence type="ECO:0000256" key="1">
    <source>
        <dbReference type="ARBA" id="ARBA00004651"/>
    </source>
</evidence>
<evidence type="ECO:0000256" key="8">
    <source>
        <dbReference type="SAM" id="Phobius"/>
    </source>
</evidence>
<feature type="transmembrane region" description="Helical" evidence="8">
    <location>
        <begin position="215"/>
        <end position="246"/>
    </location>
</feature>
<evidence type="ECO:0000256" key="5">
    <source>
        <dbReference type="ARBA" id="ARBA00022692"/>
    </source>
</evidence>
<keyword evidence="4" id="KW-1003">Cell membrane</keyword>
<feature type="transmembrane region" description="Helical" evidence="8">
    <location>
        <begin position="145"/>
        <end position="170"/>
    </location>
</feature>
<feature type="transmembrane region" description="Helical" evidence="8">
    <location>
        <begin position="31"/>
        <end position="51"/>
    </location>
</feature>
<dbReference type="GO" id="GO:0055085">
    <property type="term" value="P:transmembrane transport"/>
    <property type="evidence" value="ECO:0007669"/>
    <property type="project" value="TreeGrafter"/>
</dbReference>
<dbReference type="Pfam" id="PF01594">
    <property type="entry name" value="AI-2E_transport"/>
    <property type="match status" value="1"/>
</dbReference>
<organism evidence="9 10">
    <name type="scientific">Conyzicola lurida</name>
    <dbReference type="NCBI Taxonomy" id="1172621"/>
    <lineage>
        <taxon>Bacteria</taxon>
        <taxon>Bacillati</taxon>
        <taxon>Actinomycetota</taxon>
        <taxon>Actinomycetes</taxon>
        <taxon>Micrococcales</taxon>
        <taxon>Microbacteriaceae</taxon>
        <taxon>Conyzicola</taxon>
    </lineage>
</organism>
<keyword evidence="3" id="KW-0813">Transport</keyword>
<proteinExistence type="inferred from homology"/>
<sequence>MSGRAFTIGFSATVGALLAIALALAAASLGGILACIAAAGFISLGLDPLVARLEARGVPRAGGVTIVVVVFAAVLALLGWAIVPVVSAQAVDLVNGAPAYLRELSSQPWFIALDESTEGVLTAIEAAVIDFVGHPDTWLSVGGGVLQAGIGLLNGTVLGIFIVVLTLFFLGSLPAITRAVYSLVPIDSRPTFVGLAERIARSIGRYLGGMALMGVLNALFTLVLLLILGVPFAGILAALALIITMIPLVGSVVSTVIVVAISLFTSPTAALVAAVALIAYMQLEAYVLCPRIMSRAMAIPASLVLIGAMVGGSLLGLLGALVAIPVVASVVLIVNEVVVPRMARPKPAAPPDRT</sequence>
<reference evidence="9 10" key="1">
    <citation type="submission" date="2020-08" db="EMBL/GenBank/DDBJ databases">
        <title>Sequencing the genomes of 1000 actinobacteria strains.</title>
        <authorList>
            <person name="Klenk H.-P."/>
        </authorList>
    </citation>
    <scope>NUCLEOTIDE SEQUENCE [LARGE SCALE GENOMIC DNA]</scope>
    <source>
        <strain evidence="9 10">DSM 105784</strain>
    </source>
</reference>
<comment type="subcellular location">
    <subcellularLocation>
        <location evidence="1">Cell membrane</location>
        <topology evidence="1">Multi-pass membrane protein</topology>
    </subcellularLocation>
</comment>
<comment type="caution">
    <text evidence="9">The sequence shown here is derived from an EMBL/GenBank/DDBJ whole genome shotgun (WGS) entry which is preliminary data.</text>
</comment>
<evidence type="ECO:0000256" key="6">
    <source>
        <dbReference type="ARBA" id="ARBA00022989"/>
    </source>
</evidence>
<dbReference type="Proteomes" id="UP000536685">
    <property type="component" value="Unassembled WGS sequence"/>
</dbReference>
<evidence type="ECO:0000313" key="10">
    <source>
        <dbReference type="Proteomes" id="UP000536685"/>
    </source>
</evidence>
<keyword evidence="6 8" id="KW-1133">Transmembrane helix</keyword>
<dbReference type="PANTHER" id="PTHR21716">
    <property type="entry name" value="TRANSMEMBRANE PROTEIN"/>
    <property type="match status" value="1"/>
</dbReference>
<dbReference type="GO" id="GO:0005886">
    <property type="term" value="C:plasma membrane"/>
    <property type="evidence" value="ECO:0007669"/>
    <property type="project" value="UniProtKB-SubCell"/>
</dbReference>
<evidence type="ECO:0000256" key="3">
    <source>
        <dbReference type="ARBA" id="ARBA00022448"/>
    </source>
</evidence>
<keyword evidence="10" id="KW-1185">Reference proteome</keyword>
<dbReference type="RefSeq" id="WP_184233872.1">
    <property type="nucleotide sequence ID" value="NZ_JACHMJ010000001.1"/>
</dbReference>
<dbReference type="PROSITE" id="PS51257">
    <property type="entry name" value="PROKAR_LIPOPROTEIN"/>
    <property type="match status" value="1"/>
</dbReference>
<evidence type="ECO:0000256" key="2">
    <source>
        <dbReference type="ARBA" id="ARBA00009773"/>
    </source>
</evidence>
<evidence type="ECO:0000256" key="7">
    <source>
        <dbReference type="ARBA" id="ARBA00023136"/>
    </source>
</evidence>
<dbReference type="EMBL" id="JACHMJ010000001">
    <property type="protein sequence ID" value="MBB5842490.1"/>
    <property type="molecule type" value="Genomic_DNA"/>
</dbReference>
<protein>
    <submittedName>
        <fullName evidence="9">Putative PurR-regulated permease PerM</fullName>
    </submittedName>
</protein>
<gene>
    <name evidence="9" type="ORF">HD599_000813</name>
</gene>
<keyword evidence="5 8" id="KW-0812">Transmembrane</keyword>
<feature type="transmembrane region" description="Helical" evidence="8">
    <location>
        <begin position="5"/>
        <end position="25"/>
    </location>
</feature>
<dbReference type="PANTHER" id="PTHR21716:SF53">
    <property type="entry name" value="PERMEASE PERM-RELATED"/>
    <property type="match status" value="1"/>
</dbReference>
<evidence type="ECO:0000256" key="4">
    <source>
        <dbReference type="ARBA" id="ARBA00022475"/>
    </source>
</evidence>
<dbReference type="InterPro" id="IPR002549">
    <property type="entry name" value="AI-2E-like"/>
</dbReference>
<accession>A0A841AFE4</accession>
<evidence type="ECO:0000313" key="9">
    <source>
        <dbReference type="EMBL" id="MBB5842490.1"/>
    </source>
</evidence>
<keyword evidence="7 8" id="KW-0472">Membrane</keyword>
<feature type="transmembrane region" description="Helical" evidence="8">
    <location>
        <begin position="252"/>
        <end position="280"/>
    </location>
</feature>
<feature type="transmembrane region" description="Helical" evidence="8">
    <location>
        <begin position="317"/>
        <end position="338"/>
    </location>
</feature>